<dbReference type="PROSITE" id="PS51257">
    <property type="entry name" value="PROKAR_LIPOPROTEIN"/>
    <property type="match status" value="1"/>
</dbReference>
<dbReference type="EMBL" id="JABBFX010000003">
    <property type="protein sequence ID" value="NML47050.1"/>
    <property type="molecule type" value="Genomic_DNA"/>
</dbReference>
<sequence>MSRRLIAVLLLALAGCASLPPPPREPSPCELEGEASYACQVQRYQDVDAN</sequence>
<name>A0A848HC58_9BURK</name>
<accession>A0A848HC58</accession>
<keyword evidence="1" id="KW-0732">Signal</keyword>
<evidence type="ECO:0000313" key="2">
    <source>
        <dbReference type="EMBL" id="NML47050.1"/>
    </source>
</evidence>
<evidence type="ECO:0008006" key="4">
    <source>
        <dbReference type="Google" id="ProtNLM"/>
    </source>
</evidence>
<proteinExistence type="predicted"/>
<dbReference type="Proteomes" id="UP000541185">
    <property type="component" value="Unassembled WGS sequence"/>
</dbReference>
<feature type="signal peptide" evidence="1">
    <location>
        <begin position="1"/>
        <end position="19"/>
    </location>
</feature>
<evidence type="ECO:0000256" key="1">
    <source>
        <dbReference type="SAM" id="SignalP"/>
    </source>
</evidence>
<comment type="caution">
    <text evidence="2">The sequence shown here is derived from an EMBL/GenBank/DDBJ whole genome shotgun (WGS) entry which is preliminary data.</text>
</comment>
<keyword evidence="3" id="KW-1185">Reference proteome</keyword>
<evidence type="ECO:0000313" key="3">
    <source>
        <dbReference type="Proteomes" id="UP000541185"/>
    </source>
</evidence>
<dbReference type="RefSeq" id="WP_169421354.1">
    <property type="nucleotide sequence ID" value="NZ_JABBFX010000003.1"/>
</dbReference>
<gene>
    <name evidence="2" type="ORF">HHL11_25115</name>
</gene>
<reference evidence="2 3" key="1">
    <citation type="submission" date="2020-04" db="EMBL/GenBank/DDBJ databases">
        <title>Ramlibacter sp. G-1-2-2 isolated from soil.</title>
        <authorList>
            <person name="Dahal R.H."/>
        </authorList>
    </citation>
    <scope>NUCLEOTIDE SEQUENCE [LARGE SCALE GENOMIC DNA]</scope>
    <source>
        <strain evidence="2 3">G-1-2-2</strain>
    </source>
</reference>
<feature type="chain" id="PRO_5032316220" description="Lipoprotein" evidence="1">
    <location>
        <begin position="20"/>
        <end position="50"/>
    </location>
</feature>
<protein>
    <recommendedName>
        <fullName evidence="4">Lipoprotein</fullName>
    </recommendedName>
</protein>
<dbReference type="AlphaFoldDB" id="A0A848HC58"/>
<organism evidence="2 3">
    <name type="scientific">Ramlibacter agri</name>
    <dbReference type="NCBI Taxonomy" id="2728837"/>
    <lineage>
        <taxon>Bacteria</taxon>
        <taxon>Pseudomonadati</taxon>
        <taxon>Pseudomonadota</taxon>
        <taxon>Betaproteobacteria</taxon>
        <taxon>Burkholderiales</taxon>
        <taxon>Comamonadaceae</taxon>
        <taxon>Ramlibacter</taxon>
    </lineage>
</organism>